<keyword evidence="2" id="KW-1185">Reference proteome</keyword>
<organism evidence="1 2">
    <name type="scientific">Enterococcus phage vB_EfaP_IME199</name>
    <dbReference type="NCBI Taxonomy" id="1747351"/>
    <lineage>
        <taxon>Viruses</taxon>
        <taxon>Duplodnaviria</taxon>
        <taxon>Heunggongvirae</taxon>
        <taxon>Uroviricota</taxon>
        <taxon>Caudoviricetes</taxon>
        <taxon>Rountreeviridae</taxon>
        <taxon>Sarlesvirinae</taxon>
        <taxon>Minhovirus</taxon>
        <taxon>Minhovirus IME199</taxon>
    </lineage>
</organism>
<dbReference type="GeneID" id="56214367"/>
<accession>A0A0S2MYI5</accession>
<evidence type="ECO:0000313" key="2">
    <source>
        <dbReference type="Proteomes" id="UP000222983"/>
    </source>
</evidence>
<name>A0A0S2MYI5_9CAUD</name>
<protein>
    <submittedName>
        <fullName evidence="1">Uncharacterized protein</fullName>
    </submittedName>
</protein>
<reference evidence="1 2" key="1">
    <citation type="submission" date="2015-10" db="EMBL/GenBank/DDBJ databases">
        <authorList>
            <person name="Gilbert D.G."/>
        </authorList>
    </citation>
    <scope>NUCLEOTIDE SEQUENCE [LARGE SCALE GENOMIC DNA]</scope>
</reference>
<dbReference type="RefSeq" id="YP_009908806.1">
    <property type="nucleotide sequence ID" value="NC_049931.1"/>
</dbReference>
<proteinExistence type="predicted"/>
<evidence type="ECO:0000313" key="1">
    <source>
        <dbReference type="EMBL" id="ALO81007.1"/>
    </source>
</evidence>
<dbReference type="EMBL" id="KT945995">
    <property type="protein sequence ID" value="ALO81007.1"/>
    <property type="molecule type" value="Genomic_DNA"/>
</dbReference>
<dbReference type="KEGG" id="vg:56214367"/>
<sequence length="152" mass="17648">MPKYKVTDKSYGNYNGRLRYDYAFDTDKFNALARDTERVLKGLENAFNYLPGEHKFDFKHPIAYIDAKALVTGAYVAPVRAILNHFSERSREHRANKQKEVIAKDAMNAQSPRQLIQELNKLNKLFDKYADDAFKNKRKFSIVAYNELGYNG</sequence>
<dbReference type="Proteomes" id="UP000222983">
    <property type="component" value="Segment"/>
</dbReference>